<dbReference type="InterPro" id="IPR041698">
    <property type="entry name" value="Methyltransf_25"/>
</dbReference>
<feature type="domain" description="Methyltransferase" evidence="2">
    <location>
        <begin position="42"/>
        <end position="136"/>
    </location>
</feature>
<dbReference type="Gene3D" id="2.20.25.110">
    <property type="entry name" value="S-adenosyl-L-methionine-dependent methyltransferases"/>
    <property type="match status" value="1"/>
</dbReference>
<evidence type="ECO:0000256" key="1">
    <source>
        <dbReference type="ARBA" id="ARBA00022679"/>
    </source>
</evidence>
<keyword evidence="4" id="KW-1185">Reference proteome</keyword>
<dbReference type="EMBL" id="JACOQK010000001">
    <property type="protein sequence ID" value="MBC5787372.1"/>
    <property type="molecule type" value="Genomic_DNA"/>
</dbReference>
<gene>
    <name evidence="3" type="ORF">H8Z77_04955</name>
</gene>
<dbReference type="Proteomes" id="UP000649151">
    <property type="component" value="Unassembled WGS sequence"/>
</dbReference>
<dbReference type="RefSeq" id="WP_069989064.1">
    <property type="nucleotide sequence ID" value="NZ_JACOQK010000001.1"/>
</dbReference>
<evidence type="ECO:0000313" key="3">
    <source>
        <dbReference type="EMBL" id="MBC5787372.1"/>
    </source>
</evidence>
<dbReference type="Pfam" id="PF13649">
    <property type="entry name" value="Methyltransf_25"/>
    <property type="match status" value="1"/>
</dbReference>
<sequence length="249" mass="28462">MSGYQGFAYVYDELTDDISYQKRAAYFDGIIQSVTHQRGILLDLACGTGSLSEEFAKLGYDVIGADCSEDMLAVAMEKRMESGLDIIYLCQSMQDLDLYGTVDAAVCALDSLNHITELDELQKAVDKVSLFLHPDGVFVFDVNTVYKHQQVLGNQNFVYDYDDVYLVWKNTLLPQNTIQIDLDLFEKEGDRYFRTSESFQERAYTQQELEQVLKKAGLKIEAIYHEDSLQPPMETSQRLIYVTTKENQK</sequence>
<dbReference type="SUPFAM" id="SSF53335">
    <property type="entry name" value="S-adenosyl-L-methionine-dependent methyltransferases"/>
    <property type="match status" value="1"/>
</dbReference>
<keyword evidence="1" id="KW-0808">Transferase</keyword>
<dbReference type="InterPro" id="IPR029063">
    <property type="entry name" value="SAM-dependent_MTases_sf"/>
</dbReference>
<evidence type="ECO:0000259" key="2">
    <source>
        <dbReference type="Pfam" id="PF13649"/>
    </source>
</evidence>
<dbReference type="PANTHER" id="PTHR43861">
    <property type="entry name" value="TRANS-ACONITATE 2-METHYLTRANSFERASE-RELATED"/>
    <property type="match status" value="1"/>
</dbReference>
<accession>A0ABR7IQH6</accession>
<reference evidence="3 4" key="1">
    <citation type="submission" date="2020-08" db="EMBL/GenBank/DDBJ databases">
        <title>Genome public.</title>
        <authorList>
            <person name="Liu C."/>
            <person name="Sun Q."/>
        </authorList>
    </citation>
    <scope>NUCLEOTIDE SEQUENCE [LARGE SCALE GENOMIC DNA]</scope>
    <source>
        <strain evidence="3 4">NSJ-27</strain>
    </source>
</reference>
<dbReference type="CDD" id="cd02440">
    <property type="entry name" value="AdoMet_MTases"/>
    <property type="match status" value="1"/>
</dbReference>
<organism evidence="3 4">
    <name type="scientific">Clostridium facile</name>
    <dbReference type="NCBI Taxonomy" id="2763035"/>
    <lineage>
        <taxon>Bacteria</taxon>
        <taxon>Bacillati</taxon>
        <taxon>Bacillota</taxon>
        <taxon>Clostridia</taxon>
        <taxon>Eubacteriales</taxon>
        <taxon>Clostridiaceae</taxon>
        <taxon>Clostridium</taxon>
    </lineage>
</organism>
<dbReference type="Gene3D" id="3.40.50.150">
    <property type="entry name" value="Vaccinia Virus protein VP39"/>
    <property type="match status" value="1"/>
</dbReference>
<comment type="caution">
    <text evidence="3">The sequence shown here is derived from an EMBL/GenBank/DDBJ whole genome shotgun (WGS) entry which is preliminary data.</text>
</comment>
<dbReference type="GO" id="GO:0008168">
    <property type="term" value="F:methyltransferase activity"/>
    <property type="evidence" value="ECO:0007669"/>
    <property type="project" value="UniProtKB-KW"/>
</dbReference>
<keyword evidence="3" id="KW-0489">Methyltransferase</keyword>
<evidence type="ECO:0000313" key="4">
    <source>
        <dbReference type="Proteomes" id="UP000649151"/>
    </source>
</evidence>
<name>A0ABR7IQH6_9CLOT</name>
<protein>
    <submittedName>
        <fullName evidence="3">Class I SAM-dependent methyltransferase</fullName>
    </submittedName>
</protein>
<proteinExistence type="predicted"/>
<dbReference type="GO" id="GO:0032259">
    <property type="term" value="P:methylation"/>
    <property type="evidence" value="ECO:0007669"/>
    <property type="project" value="UniProtKB-KW"/>
</dbReference>